<dbReference type="FunFam" id="3.40.50.11320:FF:000002">
    <property type="entry name" value="Carboxypeptidase"/>
    <property type="match status" value="1"/>
</dbReference>
<dbReference type="OMA" id="GRFLHYW"/>
<keyword evidence="2 5" id="KW-0732">Signal</keyword>
<dbReference type="PRINTS" id="PR00724">
    <property type="entry name" value="CRBOXYPTASEC"/>
</dbReference>
<comment type="caution">
    <text evidence="6">The sequence shown here is derived from an EMBL/GenBank/DDBJ whole genome shotgun (WGS) entry which is preliminary data.</text>
</comment>
<dbReference type="InterPro" id="IPR033124">
    <property type="entry name" value="Ser_caboxypep_his_AS"/>
</dbReference>
<dbReference type="PANTHER" id="PTHR11802">
    <property type="entry name" value="SERINE PROTEASE FAMILY S10 SERINE CARBOXYPEPTIDASE"/>
    <property type="match status" value="1"/>
</dbReference>
<dbReference type="GO" id="GO:0004185">
    <property type="term" value="F:serine-type carboxypeptidase activity"/>
    <property type="evidence" value="ECO:0007669"/>
    <property type="project" value="UniProtKB-UniRule"/>
</dbReference>
<reference evidence="6 7" key="1">
    <citation type="submission" date="2019-07" db="EMBL/GenBank/DDBJ databases">
        <title>Genomes of Cafeteria roenbergensis.</title>
        <authorList>
            <person name="Fischer M.G."/>
            <person name="Hackl T."/>
            <person name="Roman M."/>
        </authorList>
    </citation>
    <scope>NUCLEOTIDE SEQUENCE [LARGE SCALE GENOMIC DNA]</scope>
    <source>
        <strain evidence="6 7">BVI</strain>
    </source>
</reference>
<dbReference type="PANTHER" id="PTHR11802:SF201">
    <property type="entry name" value="CARBOXYPEPTIDASE"/>
    <property type="match status" value="1"/>
</dbReference>
<dbReference type="InterPro" id="IPR018202">
    <property type="entry name" value="Ser_caboxypep_ser_AS"/>
</dbReference>
<keyword evidence="5" id="KW-0645">Protease</keyword>
<dbReference type="InterPro" id="IPR029058">
    <property type="entry name" value="AB_hydrolase_fold"/>
</dbReference>
<sequence length="545" mass="58059">MWGALAMLLAVAGAAQARPTTPAAAADLITDLPGFNASQWPTSWDQYSGYITVDPSHGRKLFYWLQESQDEVNRDNQPLVLWQNGGPGCSSVGGGLMTEQGAFRPTTDGKHVTRNEWSWSTVANMLYTESPAFVGFSYSKTASDNVVGDKRTADDLVAFISGFYERHPQYANRDLFLSGESYGGHYVPNLAAAIVDHNAALRAGLKAGAHIPLKGIATGNAWTVAEIDNLGAAFDWWSHALVSDACLAGIAQTCNLTEVGPLMAASGLPAASGGQFKAVVDMARALVPDAANRGGCNFWQNECSAEMGNVNIYEIYADVCLSSSSSTRRAEGDALLGARRHKSLHHHEAAMLRALGRAGDRADGGIVPSGSSNVPSGSAAGYDPCVDDETAVYLNTPAVQAALHVDTGATINRAWSDCSNTLQYSRQDLLTSMLPVYHKLLAQDGPDALHIYVFSGDVDGIVPVTGTRMWLDRLGLNASSSGNKAWKSWTTAVGQVGGYTTEYVTPTATNFTFVTVRNAGHMVPAAQPSRALEMFQAFLARTVPQ</sequence>
<keyword evidence="4" id="KW-0325">Glycoprotein</keyword>
<keyword evidence="5" id="KW-0378">Hydrolase</keyword>
<comment type="similarity">
    <text evidence="1 5">Belongs to the peptidase S10 family.</text>
</comment>
<feature type="chain" id="PRO_5023157737" description="Carboxypeptidase" evidence="5">
    <location>
        <begin position="18"/>
        <end position="545"/>
    </location>
</feature>
<evidence type="ECO:0000256" key="3">
    <source>
        <dbReference type="ARBA" id="ARBA00023157"/>
    </source>
</evidence>
<feature type="signal peptide" evidence="5">
    <location>
        <begin position="1"/>
        <end position="17"/>
    </location>
</feature>
<organism evidence="6 7">
    <name type="scientific">Cafeteria roenbergensis</name>
    <name type="common">Marine flagellate</name>
    <dbReference type="NCBI Taxonomy" id="33653"/>
    <lineage>
        <taxon>Eukaryota</taxon>
        <taxon>Sar</taxon>
        <taxon>Stramenopiles</taxon>
        <taxon>Bigyra</taxon>
        <taxon>Opalozoa</taxon>
        <taxon>Bicosoecida</taxon>
        <taxon>Cafeteriaceae</taxon>
        <taxon>Cafeteria</taxon>
    </lineage>
</organism>
<keyword evidence="7" id="KW-1185">Reference proteome</keyword>
<accession>A0A5A8CR89</accession>
<dbReference type="Gene3D" id="3.40.50.1820">
    <property type="entry name" value="alpha/beta hydrolase"/>
    <property type="match status" value="1"/>
</dbReference>
<evidence type="ECO:0000313" key="7">
    <source>
        <dbReference type="Proteomes" id="UP000323011"/>
    </source>
</evidence>
<dbReference type="SUPFAM" id="SSF53474">
    <property type="entry name" value="alpha/beta-Hydrolases"/>
    <property type="match status" value="1"/>
</dbReference>
<evidence type="ECO:0000256" key="2">
    <source>
        <dbReference type="ARBA" id="ARBA00022729"/>
    </source>
</evidence>
<keyword evidence="5" id="KW-0121">Carboxypeptidase</keyword>
<dbReference type="PROSITE" id="PS00560">
    <property type="entry name" value="CARBOXYPEPT_SER_HIS"/>
    <property type="match status" value="1"/>
</dbReference>
<dbReference type="Gene3D" id="6.10.250.940">
    <property type="match status" value="1"/>
</dbReference>
<evidence type="ECO:0000256" key="4">
    <source>
        <dbReference type="ARBA" id="ARBA00023180"/>
    </source>
</evidence>
<dbReference type="EC" id="3.4.16.-" evidence="5"/>
<dbReference type="GO" id="GO:0006508">
    <property type="term" value="P:proteolysis"/>
    <property type="evidence" value="ECO:0007669"/>
    <property type="project" value="UniProtKB-KW"/>
</dbReference>
<evidence type="ECO:0000256" key="5">
    <source>
        <dbReference type="RuleBase" id="RU361156"/>
    </source>
</evidence>
<dbReference type="InterPro" id="IPR001563">
    <property type="entry name" value="Peptidase_S10"/>
</dbReference>
<evidence type="ECO:0000256" key="1">
    <source>
        <dbReference type="ARBA" id="ARBA00009431"/>
    </source>
</evidence>
<dbReference type="EMBL" id="VLTN01000006">
    <property type="protein sequence ID" value="KAA0155593.1"/>
    <property type="molecule type" value="Genomic_DNA"/>
</dbReference>
<dbReference type="Gene3D" id="3.40.50.11320">
    <property type="match status" value="1"/>
</dbReference>
<dbReference type="Pfam" id="PF00450">
    <property type="entry name" value="Peptidase_S10"/>
    <property type="match status" value="1"/>
</dbReference>
<protein>
    <recommendedName>
        <fullName evidence="5">Carboxypeptidase</fullName>
        <ecNumber evidence="5">3.4.16.-</ecNumber>
    </recommendedName>
</protein>
<name>A0A5A8CR89_CAFRO</name>
<evidence type="ECO:0000313" key="6">
    <source>
        <dbReference type="EMBL" id="KAA0155593.1"/>
    </source>
</evidence>
<gene>
    <name evidence="6" type="ORF">FNF29_01510</name>
</gene>
<dbReference type="Proteomes" id="UP000323011">
    <property type="component" value="Unassembled WGS sequence"/>
</dbReference>
<dbReference type="AlphaFoldDB" id="A0A5A8CR89"/>
<dbReference type="PROSITE" id="PS00131">
    <property type="entry name" value="CARBOXYPEPT_SER_SER"/>
    <property type="match status" value="1"/>
</dbReference>
<keyword evidence="3" id="KW-1015">Disulfide bond</keyword>
<proteinExistence type="inferred from homology"/>